<accession>A0A2N3N7W5</accession>
<dbReference type="InParanoid" id="A0A2N3N7W5"/>
<dbReference type="SUPFAM" id="SSF53335">
    <property type="entry name" value="S-adenosyl-L-methionine-dependent methyltransferases"/>
    <property type="match status" value="1"/>
</dbReference>
<gene>
    <name evidence="1" type="ORF">jhhlp_004925</name>
</gene>
<dbReference type="OrthoDB" id="8300214at2759"/>
<organism evidence="1 2">
    <name type="scientific">Lomentospora prolificans</name>
    <dbReference type="NCBI Taxonomy" id="41688"/>
    <lineage>
        <taxon>Eukaryota</taxon>
        <taxon>Fungi</taxon>
        <taxon>Dikarya</taxon>
        <taxon>Ascomycota</taxon>
        <taxon>Pezizomycotina</taxon>
        <taxon>Sordariomycetes</taxon>
        <taxon>Hypocreomycetidae</taxon>
        <taxon>Microascales</taxon>
        <taxon>Microascaceae</taxon>
        <taxon>Lomentospora</taxon>
    </lineage>
</organism>
<dbReference type="VEuPathDB" id="FungiDB:jhhlp_004925"/>
<dbReference type="Proteomes" id="UP000233524">
    <property type="component" value="Unassembled WGS sequence"/>
</dbReference>
<evidence type="ECO:0000313" key="2">
    <source>
        <dbReference type="Proteomes" id="UP000233524"/>
    </source>
</evidence>
<dbReference type="CDD" id="cd02440">
    <property type="entry name" value="AdoMet_MTases"/>
    <property type="match status" value="1"/>
</dbReference>
<dbReference type="Pfam" id="PF13489">
    <property type="entry name" value="Methyltransf_23"/>
    <property type="match status" value="1"/>
</dbReference>
<dbReference type="AlphaFoldDB" id="A0A2N3N7W5"/>
<dbReference type="Gene3D" id="3.40.50.150">
    <property type="entry name" value="Vaccinia Virus protein VP39"/>
    <property type="match status" value="1"/>
</dbReference>
<dbReference type="EMBL" id="NLAX01000095">
    <property type="protein sequence ID" value="PKS08539.1"/>
    <property type="molecule type" value="Genomic_DNA"/>
</dbReference>
<reference evidence="1 2" key="1">
    <citation type="journal article" date="2017" name="G3 (Bethesda)">
        <title>First Draft Genome Sequence of the Pathogenic Fungus Lomentospora prolificans (Formerly Scedosporium prolificans).</title>
        <authorList>
            <person name="Luo R."/>
            <person name="Zimin A."/>
            <person name="Workman R."/>
            <person name="Fan Y."/>
            <person name="Pertea G."/>
            <person name="Grossman N."/>
            <person name="Wear M.P."/>
            <person name="Jia B."/>
            <person name="Miller H."/>
            <person name="Casadevall A."/>
            <person name="Timp W."/>
            <person name="Zhang S.X."/>
            <person name="Salzberg S.L."/>
        </authorList>
    </citation>
    <scope>NUCLEOTIDE SEQUENCE [LARGE SCALE GENOMIC DNA]</scope>
    <source>
        <strain evidence="1 2">JHH-5317</strain>
    </source>
</reference>
<comment type="caution">
    <text evidence="1">The sequence shown here is derived from an EMBL/GenBank/DDBJ whole genome shotgun (WGS) entry which is preliminary data.</text>
</comment>
<protein>
    <submittedName>
        <fullName evidence="1">Uncharacterized protein</fullName>
    </submittedName>
</protein>
<sequence>MSSEQEFVSVPLSSAAQVAAYSLQNPDNPEIELGQASHRIRIINSWEVHPGDRILEIGCGQGNCTAVLAEAVGSSGHVDAIDPAPGDYGAPFTLDQAHEFMSASPIGQRITWHRDEPTEFLAKGTDVWDAAVLLHCIWYFSSPDDLAHILTSLKGRVKRVLVAEYSLRASKATAMPHVLAAIATATVEAHKAESKENIRTLLSPSEIKHIAKEAGWTMTKESYVVPETGLFDGYWEAGGVASASFTREVESIINDPKIAALARSARDATVSAAENIGGLKNITTMDVWLGTFLSD</sequence>
<proteinExistence type="predicted"/>
<keyword evidence="2" id="KW-1185">Reference proteome</keyword>
<dbReference type="InterPro" id="IPR029063">
    <property type="entry name" value="SAM-dependent_MTases_sf"/>
</dbReference>
<name>A0A2N3N7W5_9PEZI</name>
<dbReference type="STRING" id="41688.A0A2N3N7W5"/>
<evidence type="ECO:0000313" key="1">
    <source>
        <dbReference type="EMBL" id="PKS08539.1"/>
    </source>
</evidence>